<protein>
    <recommendedName>
        <fullName evidence="6 19">UDP-N-acetylenolpyruvoylglucosamine reductase</fullName>
        <ecNumber evidence="5 19">1.3.1.98</ecNumber>
    </recommendedName>
    <alternativeName>
        <fullName evidence="17 19">UDP-N-acetylmuramate dehydrogenase</fullName>
    </alternativeName>
</protein>
<accession>A0A0P7C5U4</accession>
<dbReference type="GO" id="GO:0009252">
    <property type="term" value="P:peptidoglycan biosynthetic process"/>
    <property type="evidence" value="ECO:0007669"/>
    <property type="project" value="UniProtKB-UniRule"/>
</dbReference>
<comment type="cofactor">
    <cofactor evidence="1 19">
        <name>FAD</name>
        <dbReference type="ChEBI" id="CHEBI:57692"/>
    </cofactor>
</comment>
<evidence type="ECO:0000256" key="18">
    <source>
        <dbReference type="ARBA" id="ARBA00048914"/>
    </source>
</evidence>
<comment type="function">
    <text evidence="2 19">Cell wall formation.</text>
</comment>
<dbReference type="InterPro" id="IPR003170">
    <property type="entry name" value="MurB"/>
</dbReference>
<evidence type="ECO:0000256" key="9">
    <source>
        <dbReference type="ARBA" id="ARBA00022630"/>
    </source>
</evidence>
<dbReference type="GO" id="GO:0008762">
    <property type="term" value="F:UDP-N-acetylmuramate dehydrogenase activity"/>
    <property type="evidence" value="ECO:0007669"/>
    <property type="project" value="UniProtKB-UniRule"/>
</dbReference>
<evidence type="ECO:0000256" key="15">
    <source>
        <dbReference type="ARBA" id="ARBA00023306"/>
    </source>
</evidence>
<proteinExistence type="inferred from homology"/>
<dbReference type="GO" id="GO:0071555">
    <property type="term" value="P:cell wall organization"/>
    <property type="evidence" value="ECO:0007669"/>
    <property type="project" value="UniProtKB-KW"/>
</dbReference>
<evidence type="ECO:0000256" key="8">
    <source>
        <dbReference type="ARBA" id="ARBA00022618"/>
    </source>
</evidence>
<comment type="similarity">
    <text evidence="19">Belongs to the MurB family.</text>
</comment>
<feature type="domain" description="FAD-binding PCMH-type" evidence="20">
    <location>
        <begin position="16"/>
        <end position="189"/>
    </location>
</feature>
<dbReference type="Pfam" id="PF02873">
    <property type="entry name" value="MurB_C"/>
    <property type="match status" value="1"/>
</dbReference>
<evidence type="ECO:0000256" key="12">
    <source>
        <dbReference type="ARBA" id="ARBA00022960"/>
    </source>
</evidence>
<evidence type="ECO:0000256" key="14">
    <source>
        <dbReference type="ARBA" id="ARBA00023002"/>
    </source>
</evidence>
<keyword evidence="8 19" id="KW-0132">Cell division</keyword>
<evidence type="ECO:0000256" key="16">
    <source>
        <dbReference type="ARBA" id="ARBA00023316"/>
    </source>
</evidence>
<comment type="pathway">
    <text evidence="4 19">Cell wall biogenesis; peptidoglycan biosynthesis.</text>
</comment>
<evidence type="ECO:0000256" key="13">
    <source>
        <dbReference type="ARBA" id="ARBA00022984"/>
    </source>
</evidence>
<keyword evidence="13 19" id="KW-0573">Peptidoglycan synthesis</keyword>
<dbReference type="SUPFAM" id="SSF56176">
    <property type="entry name" value="FAD-binding/transporter-associated domain-like"/>
    <property type="match status" value="1"/>
</dbReference>
<dbReference type="Pfam" id="PF01565">
    <property type="entry name" value="FAD_binding_4"/>
    <property type="match status" value="1"/>
</dbReference>
<dbReference type="InterPro" id="IPR016166">
    <property type="entry name" value="FAD-bd_PCMH"/>
</dbReference>
<dbReference type="Gene3D" id="3.30.43.10">
    <property type="entry name" value="Uridine Diphospho-n-acetylenolpyruvylglucosamine Reductase, domain 2"/>
    <property type="match status" value="1"/>
</dbReference>
<evidence type="ECO:0000313" key="21">
    <source>
        <dbReference type="EMBL" id="KPM48702.1"/>
    </source>
</evidence>
<dbReference type="UniPathway" id="UPA00219"/>
<comment type="subcellular location">
    <subcellularLocation>
        <location evidence="3 19">Cytoplasm</location>
    </subcellularLocation>
</comment>
<dbReference type="SUPFAM" id="SSF56194">
    <property type="entry name" value="Uridine diphospho-N-Acetylenolpyruvylglucosamine reductase, MurB, C-terminal domain"/>
    <property type="match status" value="1"/>
</dbReference>
<evidence type="ECO:0000256" key="17">
    <source>
        <dbReference type="ARBA" id="ARBA00031026"/>
    </source>
</evidence>
<evidence type="ECO:0000259" key="20">
    <source>
        <dbReference type="PROSITE" id="PS51387"/>
    </source>
</evidence>
<evidence type="ECO:0000256" key="4">
    <source>
        <dbReference type="ARBA" id="ARBA00004752"/>
    </source>
</evidence>
<keyword evidence="9 19" id="KW-0285">Flavoprotein</keyword>
<evidence type="ECO:0000256" key="3">
    <source>
        <dbReference type="ARBA" id="ARBA00004496"/>
    </source>
</evidence>
<dbReference type="GO" id="GO:0051301">
    <property type="term" value="P:cell division"/>
    <property type="evidence" value="ECO:0007669"/>
    <property type="project" value="UniProtKB-KW"/>
</dbReference>
<keyword evidence="15 19" id="KW-0131">Cell cycle</keyword>
<keyword evidence="7 19" id="KW-0963">Cytoplasm</keyword>
<evidence type="ECO:0000256" key="11">
    <source>
        <dbReference type="ARBA" id="ARBA00022857"/>
    </source>
</evidence>
<gene>
    <name evidence="19" type="primary">murB</name>
    <name evidence="21" type="ORF">AFM12_08905</name>
</gene>
<name>A0A0P7C5U4_9BACT</name>
<evidence type="ECO:0000256" key="19">
    <source>
        <dbReference type="HAMAP-Rule" id="MF_00037"/>
    </source>
</evidence>
<dbReference type="PATRIC" id="fig|1605367.3.peg.3162"/>
<keyword evidence="22" id="KW-1185">Reference proteome</keyword>
<dbReference type="GO" id="GO:0005829">
    <property type="term" value="C:cytosol"/>
    <property type="evidence" value="ECO:0007669"/>
    <property type="project" value="TreeGrafter"/>
</dbReference>
<dbReference type="GO" id="GO:0071949">
    <property type="term" value="F:FAD binding"/>
    <property type="evidence" value="ECO:0007669"/>
    <property type="project" value="InterPro"/>
</dbReference>
<dbReference type="InterPro" id="IPR016169">
    <property type="entry name" value="FAD-bd_PCMH_sub2"/>
</dbReference>
<evidence type="ECO:0000256" key="5">
    <source>
        <dbReference type="ARBA" id="ARBA00012518"/>
    </source>
</evidence>
<dbReference type="EC" id="1.3.1.98" evidence="5 19"/>
<dbReference type="NCBIfam" id="TIGR00179">
    <property type="entry name" value="murB"/>
    <property type="match status" value="1"/>
</dbReference>
<evidence type="ECO:0000313" key="22">
    <source>
        <dbReference type="Proteomes" id="UP000050454"/>
    </source>
</evidence>
<evidence type="ECO:0000256" key="7">
    <source>
        <dbReference type="ARBA" id="ARBA00022490"/>
    </source>
</evidence>
<keyword evidence="16 19" id="KW-0961">Cell wall biogenesis/degradation</keyword>
<dbReference type="OrthoDB" id="9804753at2"/>
<evidence type="ECO:0000256" key="2">
    <source>
        <dbReference type="ARBA" id="ARBA00003921"/>
    </source>
</evidence>
<dbReference type="PROSITE" id="PS51387">
    <property type="entry name" value="FAD_PCMH"/>
    <property type="match status" value="1"/>
</dbReference>
<keyword evidence="10 19" id="KW-0274">FAD</keyword>
<dbReference type="HAMAP" id="MF_00037">
    <property type="entry name" value="MurB"/>
    <property type="match status" value="1"/>
</dbReference>
<dbReference type="InterPro" id="IPR016167">
    <property type="entry name" value="FAD-bd_PCMH_sub1"/>
</dbReference>
<organism evidence="21 22">
    <name type="scientific">Jiulongibacter sediminis</name>
    <dbReference type="NCBI Taxonomy" id="1605367"/>
    <lineage>
        <taxon>Bacteria</taxon>
        <taxon>Pseudomonadati</taxon>
        <taxon>Bacteroidota</taxon>
        <taxon>Cytophagia</taxon>
        <taxon>Cytophagales</taxon>
        <taxon>Leadbetterellaceae</taxon>
        <taxon>Jiulongibacter</taxon>
    </lineage>
</organism>
<evidence type="ECO:0000256" key="10">
    <source>
        <dbReference type="ARBA" id="ARBA00022827"/>
    </source>
</evidence>
<evidence type="ECO:0000256" key="6">
    <source>
        <dbReference type="ARBA" id="ARBA00015188"/>
    </source>
</evidence>
<dbReference type="EMBL" id="LGTQ01000006">
    <property type="protein sequence ID" value="KPM48702.1"/>
    <property type="molecule type" value="Genomic_DNA"/>
</dbReference>
<comment type="catalytic activity">
    <reaction evidence="18 19">
        <text>UDP-N-acetyl-alpha-D-muramate + NADP(+) = UDP-N-acetyl-3-O-(1-carboxyvinyl)-alpha-D-glucosamine + NADPH + H(+)</text>
        <dbReference type="Rhea" id="RHEA:12248"/>
        <dbReference type="ChEBI" id="CHEBI:15378"/>
        <dbReference type="ChEBI" id="CHEBI:57783"/>
        <dbReference type="ChEBI" id="CHEBI:58349"/>
        <dbReference type="ChEBI" id="CHEBI:68483"/>
        <dbReference type="ChEBI" id="CHEBI:70757"/>
        <dbReference type="EC" id="1.3.1.98"/>
    </reaction>
</comment>
<dbReference type="InterPro" id="IPR011601">
    <property type="entry name" value="MurB_C"/>
</dbReference>
<keyword evidence="11 19" id="KW-0521">NADP</keyword>
<dbReference type="Gene3D" id="3.90.78.10">
    <property type="entry name" value="UDP-N-acetylenolpyruvoylglucosamine reductase, C-terminal domain"/>
    <property type="match status" value="1"/>
</dbReference>
<dbReference type="Proteomes" id="UP000050454">
    <property type="component" value="Unassembled WGS sequence"/>
</dbReference>
<feature type="active site" evidence="19">
    <location>
        <position position="165"/>
    </location>
</feature>
<evidence type="ECO:0000256" key="1">
    <source>
        <dbReference type="ARBA" id="ARBA00001974"/>
    </source>
</evidence>
<keyword evidence="14 19" id="KW-0560">Oxidoreductase</keyword>
<sequence>MPKILKNASLKPYNTFGLEAAAAFLTTISSVEDLSELVNLPDFEEKQSLVLGGGSNLLLTQDFDGMVIKNEIKGIHSINETDEHIWLKVGGGEVWHDFVMYCVNQGYGGVENLSLIPGTVGAAPMQNIGAYGIEIKDVFDSLEAFNWQTGAIETFDNPTCGFGYRESIFKHSHKGKYFIVNVTFKLKKRPELNIEYGAIQTTLADMGITNPTIKDVSRAVITIRQSKLPDPKEIGNSGSFFKNPVISKALFIKIQEKYDNVPSYPIDDENVKIPAGWMIEKAGWKGYRRGDIGVHKNQALVLVNYGNGSGLEIKKLSEEIIASVFENFGVNLQPEVNII</sequence>
<dbReference type="STRING" id="1605367.AFM12_08905"/>
<dbReference type="InterPro" id="IPR036635">
    <property type="entry name" value="MurB_C_sf"/>
</dbReference>
<comment type="caution">
    <text evidence="21">The sequence shown here is derived from an EMBL/GenBank/DDBJ whole genome shotgun (WGS) entry which is preliminary data.</text>
</comment>
<dbReference type="PANTHER" id="PTHR21071:SF4">
    <property type="entry name" value="UDP-N-ACETYLENOLPYRUVOYLGLUCOSAMINE REDUCTASE"/>
    <property type="match status" value="1"/>
</dbReference>
<reference evidence="21 22" key="1">
    <citation type="submission" date="2015-07" db="EMBL/GenBank/DDBJ databases">
        <title>The draft genome sequence of Leadbetterella sp. JN14-9.</title>
        <authorList>
            <person name="Liu Y."/>
            <person name="Du J."/>
            <person name="Shao Z."/>
        </authorList>
    </citation>
    <scope>NUCLEOTIDE SEQUENCE [LARGE SCALE GENOMIC DNA]</scope>
    <source>
        <strain evidence="21 22">JN14-9</strain>
    </source>
</reference>
<dbReference type="RefSeq" id="WP_055146850.1">
    <property type="nucleotide sequence ID" value="NZ_JXSZ01000006.1"/>
</dbReference>
<dbReference type="AlphaFoldDB" id="A0A0P7C5U4"/>
<feature type="active site" description="Proton donor" evidence="19">
    <location>
        <position position="239"/>
    </location>
</feature>
<dbReference type="GO" id="GO:0008360">
    <property type="term" value="P:regulation of cell shape"/>
    <property type="evidence" value="ECO:0007669"/>
    <property type="project" value="UniProtKB-KW"/>
</dbReference>
<dbReference type="PANTHER" id="PTHR21071">
    <property type="entry name" value="UDP-N-ACETYLENOLPYRUVOYLGLUCOSAMINE REDUCTASE"/>
    <property type="match status" value="1"/>
</dbReference>
<keyword evidence="12 19" id="KW-0133">Cell shape</keyword>
<feature type="active site" evidence="19">
    <location>
        <position position="335"/>
    </location>
</feature>
<dbReference type="Gene3D" id="3.30.465.10">
    <property type="match status" value="1"/>
</dbReference>
<dbReference type="InterPro" id="IPR006094">
    <property type="entry name" value="Oxid_FAD_bind_N"/>
</dbReference>
<dbReference type="NCBIfam" id="NF000755">
    <property type="entry name" value="PRK00046.1"/>
    <property type="match status" value="1"/>
</dbReference>
<dbReference type="InterPro" id="IPR036318">
    <property type="entry name" value="FAD-bd_PCMH-like_sf"/>
</dbReference>